<organism evidence="12 13">
    <name type="scientific">Oryctes borbonicus</name>
    <dbReference type="NCBI Taxonomy" id="1629725"/>
    <lineage>
        <taxon>Eukaryota</taxon>
        <taxon>Metazoa</taxon>
        <taxon>Ecdysozoa</taxon>
        <taxon>Arthropoda</taxon>
        <taxon>Hexapoda</taxon>
        <taxon>Insecta</taxon>
        <taxon>Pterygota</taxon>
        <taxon>Neoptera</taxon>
        <taxon>Endopterygota</taxon>
        <taxon>Coleoptera</taxon>
        <taxon>Polyphaga</taxon>
        <taxon>Scarabaeiformia</taxon>
        <taxon>Scarabaeidae</taxon>
        <taxon>Dynastinae</taxon>
        <taxon>Oryctes</taxon>
    </lineage>
</organism>
<dbReference type="EMBL" id="LJIG01015964">
    <property type="protein sequence ID" value="KRT82022.1"/>
    <property type="molecule type" value="Genomic_DNA"/>
</dbReference>
<keyword evidence="7" id="KW-0675">Receptor</keyword>
<keyword evidence="6" id="KW-0472">Membrane</keyword>
<dbReference type="Gene3D" id="3.40.50.2300">
    <property type="match status" value="2"/>
</dbReference>
<dbReference type="Pfam" id="PF01094">
    <property type="entry name" value="ANF_receptor"/>
    <property type="match status" value="1"/>
</dbReference>
<evidence type="ECO:0000256" key="8">
    <source>
        <dbReference type="ARBA" id="ARBA00023180"/>
    </source>
</evidence>
<evidence type="ECO:0000259" key="11">
    <source>
        <dbReference type="SMART" id="SM00918"/>
    </source>
</evidence>
<keyword evidence="10" id="KW-0407">Ion channel</keyword>
<dbReference type="GO" id="GO:0016020">
    <property type="term" value="C:membrane"/>
    <property type="evidence" value="ECO:0007669"/>
    <property type="project" value="UniProtKB-SubCell"/>
</dbReference>
<dbReference type="InterPro" id="IPR019594">
    <property type="entry name" value="Glu/Gly-bd"/>
</dbReference>
<keyword evidence="13" id="KW-1185">Reference proteome</keyword>
<keyword evidence="8" id="KW-0325">Glycoprotein</keyword>
<dbReference type="InterPro" id="IPR015683">
    <property type="entry name" value="Ionotropic_Glu_rcpt"/>
</dbReference>
<evidence type="ECO:0000256" key="2">
    <source>
        <dbReference type="ARBA" id="ARBA00022448"/>
    </source>
</evidence>
<evidence type="ECO:0000256" key="10">
    <source>
        <dbReference type="ARBA" id="ARBA00023303"/>
    </source>
</evidence>
<proteinExistence type="predicted"/>
<dbReference type="GO" id="GO:0015276">
    <property type="term" value="F:ligand-gated monoatomic ion channel activity"/>
    <property type="evidence" value="ECO:0007669"/>
    <property type="project" value="InterPro"/>
</dbReference>
<name>A0A0T6B416_9SCAR</name>
<keyword evidence="3" id="KW-0812">Transmembrane</keyword>
<dbReference type="AlphaFoldDB" id="A0A0T6B416"/>
<comment type="subcellular location">
    <subcellularLocation>
        <location evidence="1">Membrane</location>
        <topology evidence="1">Multi-pass membrane protein</topology>
    </subcellularLocation>
</comment>
<evidence type="ECO:0000256" key="7">
    <source>
        <dbReference type="ARBA" id="ARBA00023170"/>
    </source>
</evidence>
<dbReference type="Proteomes" id="UP000051574">
    <property type="component" value="Unassembled WGS sequence"/>
</dbReference>
<dbReference type="SMART" id="SM00918">
    <property type="entry name" value="Lig_chan-Glu_bd"/>
    <property type="match status" value="1"/>
</dbReference>
<evidence type="ECO:0000313" key="13">
    <source>
        <dbReference type="Proteomes" id="UP000051574"/>
    </source>
</evidence>
<evidence type="ECO:0000256" key="1">
    <source>
        <dbReference type="ARBA" id="ARBA00004141"/>
    </source>
</evidence>
<dbReference type="Gene3D" id="3.40.190.10">
    <property type="entry name" value="Periplasmic binding protein-like II"/>
    <property type="match status" value="1"/>
</dbReference>
<dbReference type="InterPro" id="IPR001828">
    <property type="entry name" value="ANF_lig-bd_rcpt"/>
</dbReference>
<evidence type="ECO:0000256" key="9">
    <source>
        <dbReference type="ARBA" id="ARBA00023286"/>
    </source>
</evidence>
<keyword evidence="2" id="KW-0813">Transport</keyword>
<dbReference type="OrthoDB" id="5984008at2759"/>
<gene>
    <name evidence="12" type="ORF">AMK59_6317</name>
</gene>
<dbReference type="Pfam" id="PF10613">
    <property type="entry name" value="Lig_chan-Glu_bd"/>
    <property type="match status" value="1"/>
</dbReference>
<dbReference type="SUPFAM" id="SSF53850">
    <property type="entry name" value="Periplasmic binding protein-like II"/>
    <property type="match status" value="1"/>
</dbReference>
<evidence type="ECO:0000256" key="4">
    <source>
        <dbReference type="ARBA" id="ARBA00022989"/>
    </source>
</evidence>
<comment type="caution">
    <text evidence="12">The sequence shown here is derived from an EMBL/GenBank/DDBJ whole genome shotgun (WGS) entry which is preliminary data.</text>
</comment>
<keyword evidence="5" id="KW-0406">Ion transport</keyword>
<sequence length="511" mass="58084">MQQILCLCGGNKMRISPTGISALIIVAFFTLRTSTSSNCIVGFLDDTSDVINRLAFKSEIEKYDLLYSIKYISTDRFYDTLSTVCDMLENGVVALFGPQTEDNFQIVHSVCYSKDIPHIETRWNDNPQKLTFTVNLYPHAPTFGEVLAKLVDFKKWTTFTIFYDDHQSLSRISGILKVIRKSAISIKQLDPNNTENYRPVLKEAWKDGFRNFVLDCHIDRLPNVLKQAQQIGLMTIENAYIITNPDLQTINMESYKYSDTNITGIRMVDPDSEAAIRLAESINIQQSNMDVYKDRIEYIVSSQIRLDTALLVDGLRLLNMAFESLPYHGCESNARCSNDSSWHDGATILASLKTISFDDGITGPVQLDAMGHRQKFQLDIIELRENGLVKVGSWDAKKGITFLEHEDSGNLQNNSFRVITTLTAPYGMLKESEKPLSGNDQYEGFAIDLIHELSLVEKFNYTFIIREDKANGDWNNVSKEWSGMIGDLLREVIKYFHFTQGYSLLEGYNVN</sequence>
<evidence type="ECO:0000256" key="3">
    <source>
        <dbReference type="ARBA" id="ARBA00022692"/>
    </source>
</evidence>
<evidence type="ECO:0000313" key="12">
    <source>
        <dbReference type="EMBL" id="KRT82022.1"/>
    </source>
</evidence>
<dbReference type="PANTHER" id="PTHR18966">
    <property type="entry name" value="IONOTROPIC GLUTAMATE RECEPTOR"/>
    <property type="match status" value="1"/>
</dbReference>
<feature type="domain" description="Ionotropic glutamate receptor L-glutamate and glycine-binding" evidence="11">
    <location>
        <begin position="425"/>
        <end position="490"/>
    </location>
</feature>
<dbReference type="InterPro" id="IPR028082">
    <property type="entry name" value="Peripla_BP_I"/>
</dbReference>
<keyword evidence="4" id="KW-1133">Transmembrane helix</keyword>
<reference evidence="12 13" key="1">
    <citation type="submission" date="2015-09" db="EMBL/GenBank/DDBJ databases">
        <title>Draft genome of the scarab beetle Oryctes borbonicus.</title>
        <authorList>
            <person name="Meyer J.M."/>
            <person name="Markov G.V."/>
            <person name="Baskaran P."/>
            <person name="Herrmann M."/>
            <person name="Sommer R.J."/>
            <person name="Roedelsperger C."/>
        </authorList>
    </citation>
    <scope>NUCLEOTIDE SEQUENCE [LARGE SCALE GENOMIC DNA]</scope>
    <source>
        <strain evidence="12">OB123</strain>
        <tissue evidence="12">Whole animal</tissue>
    </source>
</reference>
<dbReference type="CDD" id="cd06382">
    <property type="entry name" value="PBP1_iGluR_Kainate"/>
    <property type="match status" value="1"/>
</dbReference>
<keyword evidence="9" id="KW-1071">Ligand-gated ion channel</keyword>
<dbReference type="SUPFAM" id="SSF53822">
    <property type="entry name" value="Periplasmic binding protein-like I"/>
    <property type="match status" value="1"/>
</dbReference>
<accession>A0A0T6B416</accession>
<protein>
    <recommendedName>
        <fullName evidence="11">Ionotropic glutamate receptor L-glutamate and glycine-binding domain-containing protein</fullName>
    </recommendedName>
</protein>
<evidence type="ECO:0000256" key="6">
    <source>
        <dbReference type="ARBA" id="ARBA00023136"/>
    </source>
</evidence>
<evidence type="ECO:0000256" key="5">
    <source>
        <dbReference type="ARBA" id="ARBA00023065"/>
    </source>
</evidence>